<proteinExistence type="predicted"/>
<dbReference type="Proteomes" id="UP000015102">
    <property type="component" value="Unassembled WGS sequence"/>
</dbReference>
<dbReference type="EMBL" id="CAQQ02393488">
    <property type="status" value="NOT_ANNOTATED_CDS"/>
    <property type="molecule type" value="Genomic_DNA"/>
</dbReference>
<organism evidence="1 2">
    <name type="scientific">Megaselia scalaris</name>
    <name type="common">Humpbacked fly</name>
    <name type="synonym">Phora scalaris</name>
    <dbReference type="NCBI Taxonomy" id="36166"/>
    <lineage>
        <taxon>Eukaryota</taxon>
        <taxon>Metazoa</taxon>
        <taxon>Ecdysozoa</taxon>
        <taxon>Arthropoda</taxon>
        <taxon>Hexapoda</taxon>
        <taxon>Insecta</taxon>
        <taxon>Pterygota</taxon>
        <taxon>Neoptera</taxon>
        <taxon>Endopterygota</taxon>
        <taxon>Diptera</taxon>
        <taxon>Brachycera</taxon>
        <taxon>Muscomorpha</taxon>
        <taxon>Platypezoidea</taxon>
        <taxon>Phoridae</taxon>
        <taxon>Megaseliini</taxon>
        <taxon>Megaselia</taxon>
    </lineage>
</organism>
<dbReference type="HOGENOM" id="CLU_1191060_0_0_1"/>
<accession>T1GE80</accession>
<reference evidence="2" key="1">
    <citation type="submission" date="2013-02" db="EMBL/GenBank/DDBJ databases">
        <authorList>
            <person name="Hughes D."/>
        </authorList>
    </citation>
    <scope>NUCLEOTIDE SEQUENCE</scope>
    <source>
        <strain>Durham</strain>
        <strain evidence="2">NC isolate 2 -- Noor lab</strain>
    </source>
</reference>
<sequence>MWFHAWKINTTNIIFNKSNQKLVYADDIDFIGRTITEVFKGLENEAKSRGLYVIAEKTKYMLSNRNYANHNALGPNVNIGSHNIGVVRNSIYQRRSETKDFLANRCLYRLLGSKQLSRKTKYNASITLIRILWIKRIGSCASRLGILPEGSLLQKSTETNPRIYATMNVSFNAHLFLVMNCSEKCFPKCPSSKQKKLNESIYPFNGLNKFPPTSVNKAIIQKKREFVHPFISL</sequence>
<protein>
    <recommendedName>
        <fullName evidence="3">Reverse transcriptase domain-containing protein</fullName>
    </recommendedName>
</protein>
<evidence type="ECO:0008006" key="3">
    <source>
        <dbReference type="Google" id="ProtNLM"/>
    </source>
</evidence>
<reference evidence="1" key="2">
    <citation type="submission" date="2015-06" db="UniProtKB">
        <authorList>
            <consortium name="EnsemblMetazoa"/>
        </authorList>
    </citation>
    <scope>IDENTIFICATION</scope>
</reference>
<dbReference type="EnsemblMetazoa" id="MESCA001638-RA">
    <property type="protein sequence ID" value="MESCA001638-PA"/>
    <property type="gene ID" value="MESCA001638"/>
</dbReference>
<keyword evidence="2" id="KW-1185">Reference proteome</keyword>
<dbReference type="AlphaFoldDB" id="T1GE80"/>
<name>T1GE80_MEGSC</name>
<evidence type="ECO:0000313" key="2">
    <source>
        <dbReference type="Proteomes" id="UP000015102"/>
    </source>
</evidence>
<evidence type="ECO:0000313" key="1">
    <source>
        <dbReference type="EnsemblMetazoa" id="MESCA001638-PA"/>
    </source>
</evidence>